<feature type="region of interest" description="Disordered" evidence="1">
    <location>
        <begin position="54"/>
        <end position="81"/>
    </location>
</feature>
<reference evidence="2 3" key="1">
    <citation type="journal article" date="2016" name="Nat. Commun.">
        <title>Thousands of microbial genomes shed light on interconnected biogeochemical processes in an aquifer system.</title>
        <authorList>
            <person name="Anantharaman K."/>
            <person name="Brown C.T."/>
            <person name="Hug L.A."/>
            <person name="Sharon I."/>
            <person name="Castelle C.J."/>
            <person name="Probst A.J."/>
            <person name="Thomas B.C."/>
            <person name="Singh A."/>
            <person name="Wilkins M.J."/>
            <person name="Karaoz U."/>
            <person name="Brodie E.L."/>
            <person name="Williams K.H."/>
            <person name="Hubbard S.S."/>
            <person name="Banfield J.F."/>
        </authorList>
    </citation>
    <scope>NUCLEOTIDE SEQUENCE [LARGE SCALE GENOMIC DNA]</scope>
</reference>
<dbReference type="EMBL" id="MEVD01000013">
    <property type="protein sequence ID" value="OGC53607.1"/>
    <property type="molecule type" value="Genomic_DNA"/>
</dbReference>
<dbReference type="Proteomes" id="UP000178127">
    <property type="component" value="Unassembled WGS sequence"/>
</dbReference>
<sequence>MIVSEDSKELVPYTEFKKGLRESLSLNEGDKPKAIAETYVTFTRTLREQIVDDERKRANAEREEREAQTLADHLGRGKSTAGLDDETLTALSNALTNISAFMGSTEGKMPDELSRLYSTVNSQIIEKRQQNY</sequence>
<feature type="compositionally biased region" description="Basic and acidic residues" evidence="1">
    <location>
        <begin position="54"/>
        <end position="67"/>
    </location>
</feature>
<name>A0A1F4V8W3_UNCKA</name>
<protein>
    <submittedName>
        <fullName evidence="2">Uncharacterized protein</fullName>
    </submittedName>
</protein>
<accession>A0A1F4V8W3</accession>
<dbReference type="AlphaFoldDB" id="A0A1F4V8W3"/>
<comment type="caution">
    <text evidence="2">The sequence shown here is derived from an EMBL/GenBank/DDBJ whole genome shotgun (WGS) entry which is preliminary data.</text>
</comment>
<evidence type="ECO:0000256" key="1">
    <source>
        <dbReference type="SAM" id="MobiDB-lite"/>
    </source>
</evidence>
<gene>
    <name evidence="2" type="ORF">A3D91_04155</name>
</gene>
<evidence type="ECO:0000313" key="3">
    <source>
        <dbReference type="Proteomes" id="UP000178127"/>
    </source>
</evidence>
<evidence type="ECO:0000313" key="2">
    <source>
        <dbReference type="EMBL" id="OGC53607.1"/>
    </source>
</evidence>
<proteinExistence type="predicted"/>
<organism evidence="2 3">
    <name type="scientific">candidate division WWE3 bacterium RIFCSPHIGHO2_02_FULL_38_14</name>
    <dbReference type="NCBI Taxonomy" id="1802620"/>
    <lineage>
        <taxon>Bacteria</taxon>
        <taxon>Katanobacteria</taxon>
    </lineage>
</organism>